<keyword evidence="1" id="KW-0732">Signal</keyword>
<evidence type="ECO:0000313" key="3">
    <source>
        <dbReference type="Proteomes" id="UP001281614"/>
    </source>
</evidence>
<protein>
    <submittedName>
        <fullName evidence="2">Uncharacterized protein</fullName>
    </submittedName>
</protein>
<evidence type="ECO:0000313" key="2">
    <source>
        <dbReference type="EMBL" id="KAK2770147.1"/>
    </source>
</evidence>
<feature type="chain" id="PRO_5041989340" evidence="1">
    <location>
        <begin position="22"/>
        <end position="352"/>
    </location>
</feature>
<reference evidence="2" key="1">
    <citation type="submission" date="2023-02" db="EMBL/GenBank/DDBJ databases">
        <title>Colletotrichum kahawae CIFC_Que2 genome sequencing and assembly.</title>
        <authorList>
            <person name="Baroncelli R."/>
        </authorList>
    </citation>
    <scope>NUCLEOTIDE SEQUENCE</scope>
    <source>
        <strain evidence="2">CIFC_Que2</strain>
    </source>
</reference>
<name>A0AAE0DBX6_COLKA</name>
<dbReference type="EMBL" id="VYYT01000101">
    <property type="protein sequence ID" value="KAK2770147.1"/>
    <property type="molecule type" value="Genomic_DNA"/>
</dbReference>
<dbReference type="Proteomes" id="UP001281614">
    <property type="component" value="Unassembled WGS sequence"/>
</dbReference>
<proteinExistence type="predicted"/>
<accession>A0AAE0DBX6</accession>
<sequence length="352" mass="39911">MRLSTDLICLVTTIFFTFGLALPTETGPTSSFEAVQAPVKDEVIRHFRLLNDISPRNENQNENLYSIASSTAKAANKFKVECEAPYWSYYYNWWPTVNEMCAFTNNTLDKGGFIGQWQRGEAIVGESRNVTLEWQPKNDGKDCQETCTSAFNRFVTEPSCHEEGFWMNEKGHLIIDGCGVATYNLEFDNGAPALEHGKSLCWNEPVPPSYKPNKDVTRRFCEGAVRYVLDKDNKFGQDQTKVGYYWTDYNRQIWAPNSKSTVYDVGFVHFWIKSNIDQGVTCPKNRKVDDEIANMTVDQCVSNMDWAENQACGAPPGVSYGGRYWADCFEWGMKASGYDAIKKTDARSILDA</sequence>
<gene>
    <name evidence="2" type="ORF">CKAH01_04490</name>
</gene>
<organism evidence="2 3">
    <name type="scientific">Colletotrichum kahawae</name>
    <name type="common">Coffee berry disease fungus</name>
    <dbReference type="NCBI Taxonomy" id="34407"/>
    <lineage>
        <taxon>Eukaryota</taxon>
        <taxon>Fungi</taxon>
        <taxon>Dikarya</taxon>
        <taxon>Ascomycota</taxon>
        <taxon>Pezizomycotina</taxon>
        <taxon>Sordariomycetes</taxon>
        <taxon>Hypocreomycetidae</taxon>
        <taxon>Glomerellales</taxon>
        <taxon>Glomerellaceae</taxon>
        <taxon>Colletotrichum</taxon>
        <taxon>Colletotrichum gloeosporioides species complex</taxon>
    </lineage>
</organism>
<dbReference type="AlphaFoldDB" id="A0AAE0DBX6"/>
<evidence type="ECO:0000256" key="1">
    <source>
        <dbReference type="SAM" id="SignalP"/>
    </source>
</evidence>
<feature type="signal peptide" evidence="1">
    <location>
        <begin position="1"/>
        <end position="21"/>
    </location>
</feature>
<keyword evidence="3" id="KW-1185">Reference proteome</keyword>
<comment type="caution">
    <text evidence="2">The sequence shown here is derived from an EMBL/GenBank/DDBJ whole genome shotgun (WGS) entry which is preliminary data.</text>
</comment>